<name>A0AAN7C8E3_9PEZI</name>
<sequence length="282" mass="32728">MRGVFAPQSRSRHEDGEAAGRVRIDFRDDRWQLDLNLHNIITRISKQESWQELLRAKWHDIIGEEKTYKEHEKACSYRIHFVVLQRIYLTQLREKLARRAVDLRFKARPPSGWTDTLREYIQALQDYDYMEKRSLLPRDPFYVSGERYLDRMLLKDIVGGRGEQLENETSAVGHWESEATEPPSLRDTRRDNYHRSWTHGFHRRIGVAAVAGAFLIAPMWLMVLHNTLYTALVSTTVFVAVFGLMSAIYINSHMEVMSPTAAYAAVLVVFVGLTTETSRKDG</sequence>
<feature type="transmembrane region" description="Helical" evidence="2">
    <location>
        <begin position="229"/>
        <end position="249"/>
    </location>
</feature>
<keyword evidence="2" id="KW-1133">Transmembrane helix</keyword>
<feature type="domain" description="DUF6594" evidence="3">
    <location>
        <begin position="73"/>
        <end position="268"/>
    </location>
</feature>
<feature type="region of interest" description="Disordered" evidence="1">
    <location>
        <begin position="168"/>
        <end position="189"/>
    </location>
</feature>
<dbReference type="EMBL" id="MU860152">
    <property type="protein sequence ID" value="KAK4237165.1"/>
    <property type="molecule type" value="Genomic_DNA"/>
</dbReference>
<keyword evidence="2" id="KW-0812">Transmembrane</keyword>
<dbReference type="Proteomes" id="UP001303760">
    <property type="component" value="Unassembled WGS sequence"/>
</dbReference>
<keyword evidence="5" id="KW-1185">Reference proteome</keyword>
<keyword evidence="2" id="KW-0472">Membrane</keyword>
<reference evidence="4" key="2">
    <citation type="submission" date="2023-05" db="EMBL/GenBank/DDBJ databases">
        <authorList>
            <consortium name="Lawrence Berkeley National Laboratory"/>
            <person name="Steindorff A."/>
            <person name="Hensen N."/>
            <person name="Bonometti L."/>
            <person name="Westerberg I."/>
            <person name="Brannstrom I.O."/>
            <person name="Guillou S."/>
            <person name="Cros-Aarteil S."/>
            <person name="Calhoun S."/>
            <person name="Haridas S."/>
            <person name="Kuo A."/>
            <person name="Mondo S."/>
            <person name="Pangilinan J."/>
            <person name="Riley R."/>
            <person name="Labutti K."/>
            <person name="Andreopoulos B."/>
            <person name="Lipzen A."/>
            <person name="Chen C."/>
            <person name="Yanf M."/>
            <person name="Daum C."/>
            <person name="Ng V."/>
            <person name="Clum A."/>
            <person name="Ohm R."/>
            <person name="Martin F."/>
            <person name="Silar P."/>
            <person name="Natvig D."/>
            <person name="Lalanne C."/>
            <person name="Gautier V."/>
            <person name="Ament-Velasquez S.L."/>
            <person name="Kruys A."/>
            <person name="Hutchinson M.I."/>
            <person name="Powell A.J."/>
            <person name="Barry K."/>
            <person name="Miller A.N."/>
            <person name="Grigoriev I.V."/>
            <person name="Debuchy R."/>
            <person name="Gladieux P."/>
            <person name="Thoren M.H."/>
            <person name="Johannesson H."/>
        </authorList>
    </citation>
    <scope>NUCLEOTIDE SEQUENCE</scope>
    <source>
        <strain evidence="4">CBS 532.94</strain>
    </source>
</reference>
<evidence type="ECO:0000256" key="2">
    <source>
        <dbReference type="SAM" id="Phobius"/>
    </source>
</evidence>
<gene>
    <name evidence="4" type="ORF">C8A03DRAFT_16269</name>
</gene>
<evidence type="ECO:0000313" key="5">
    <source>
        <dbReference type="Proteomes" id="UP001303760"/>
    </source>
</evidence>
<comment type="caution">
    <text evidence="4">The sequence shown here is derived from an EMBL/GenBank/DDBJ whole genome shotgun (WGS) entry which is preliminary data.</text>
</comment>
<accession>A0AAN7C8E3</accession>
<dbReference type="Pfam" id="PF20237">
    <property type="entry name" value="DUF6594"/>
    <property type="match status" value="1"/>
</dbReference>
<dbReference type="InterPro" id="IPR046529">
    <property type="entry name" value="DUF6594"/>
</dbReference>
<organism evidence="4 5">
    <name type="scientific">Achaetomium macrosporum</name>
    <dbReference type="NCBI Taxonomy" id="79813"/>
    <lineage>
        <taxon>Eukaryota</taxon>
        <taxon>Fungi</taxon>
        <taxon>Dikarya</taxon>
        <taxon>Ascomycota</taxon>
        <taxon>Pezizomycotina</taxon>
        <taxon>Sordariomycetes</taxon>
        <taxon>Sordariomycetidae</taxon>
        <taxon>Sordariales</taxon>
        <taxon>Chaetomiaceae</taxon>
        <taxon>Achaetomium</taxon>
    </lineage>
</organism>
<evidence type="ECO:0000256" key="1">
    <source>
        <dbReference type="SAM" id="MobiDB-lite"/>
    </source>
</evidence>
<reference evidence="4" key="1">
    <citation type="journal article" date="2023" name="Mol. Phylogenet. Evol.">
        <title>Genome-scale phylogeny and comparative genomics of the fungal order Sordariales.</title>
        <authorList>
            <person name="Hensen N."/>
            <person name="Bonometti L."/>
            <person name="Westerberg I."/>
            <person name="Brannstrom I.O."/>
            <person name="Guillou S."/>
            <person name="Cros-Aarteil S."/>
            <person name="Calhoun S."/>
            <person name="Haridas S."/>
            <person name="Kuo A."/>
            <person name="Mondo S."/>
            <person name="Pangilinan J."/>
            <person name="Riley R."/>
            <person name="LaButti K."/>
            <person name="Andreopoulos B."/>
            <person name="Lipzen A."/>
            <person name="Chen C."/>
            <person name="Yan M."/>
            <person name="Daum C."/>
            <person name="Ng V."/>
            <person name="Clum A."/>
            <person name="Steindorff A."/>
            <person name="Ohm R.A."/>
            <person name="Martin F."/>
            <person name="Silar P."/>
            <person name="Natvig D.O."/>
            <person name="Lalanne C."/>
            <person name="Gautier V."/>
            <person name="Ament-Velasquez S.L."/>
            <person name="Kruys A."/>
            <person name="Hutchinson M.I."/>
            <person name="Powell A.J."/>
            <person name="Barry K."/>
            <person name="Miller A.N."/>
            <person name="Grigoriev I.V."/>
            <person name="Debuchy R."/>
            <person name="Gladieux P."/>
            <person name="Hiltunen Thoren M."/>
            <person name="Johannesson H."/>
        </authorList>
    </citation>
    <scope>NUCLEOTIDE SEQUENCE</scope>
    <source>
        <strain evidence="4">CBS 532.94</strain>
    </source>
</reference>
<evidence type="ECO:0000313" key="4">
    <source>
        <dbReference type="EMBL" id="KAK4237165.1"/>
    </source>
</evidence>
<evidence type="ECO:0000259" key="3">
    <source>
        <dbReference type="Pfam" id="PF20237"/>
    </source>
</evidence>
<proteinExistence type="predicted"/>
<feature type="transmembrane region" description="Helical" evidence="2">
    <location>
        <begin position="205"/>
        <end position="223"/>
    </location>
</feature>
<protein>
    <recommendedName>
        <fullName evidence="3">DUF6594 domain-containing protein</fullName>
    </recommendedName>
</protein>
<dbReference type="AlphaFoldDB" id="A0AAN7C8E3"/>